<dbReference type="InterPro" id="IPR012001">
    <property type="entry name" value="Thiamin_PyroP_enz_TPP-bd_dom"/>
</dbReference>
<dbReference type="RefSeq" id="WP_079567720.1">
    <property type="nucleotide sequence ID" value="NZ_LT670818.1"/>
</dbReference>
<reference evidence="8 9" key="1">
    <citation type="submission" date="2016-11" db="EMBL/GenBank/DDBJ databases">
        <authorList>
            <person name="Jaros S."/>
            <person name="Januszkiewicz K."/>
            <person name="Wedrychowicz H."/>
        </authorList>
    </citation>
    <scope>NUCLEOTIDE SEQUENCE [LARGE SCALE GENOMIC DNA]</scope>
    <source>
        <strain evidence="8 9">GAS242</strain>
    </source>
</reference>
<dbReference type="InterPro" id="IPR029035">
    <property type="entry name" value="DHS-like_NAD/FAD-binding_dom"/>
</dbReference>
<dbReference type="InterPro" id="IPR029061">
    <property type="entry name" value="THDP-binding"/>
</dbReference>
<dbReference type="PROSITE" id="PS00187">
    <property type="entry name" value="TPP_ENZYMES"/>
    <property type="match status" value="1"/>
</dbReference>
<evidence type="ECO:0000313" key="9">
    <source>
        <dbReference type="Proteomes" id="UP000190675"/>
    </source>
</evidence>
<accession>A0A1M5N394</accession>
<dbReference type="GO" id="GO:0003984">
    <property type="term" value="F:acetolactate synthase activity"/>
    <property type="evidence" value="ECO:0007669"/>
    <property type="project" value="TreeGrafter"/>
</dbReference>
<feature type="domain" description="Thiamine pyrophosphate enzyme central" evidence="5">
    <location>
        <begin position="207"/>
        <end position="344"/>
    </location>
</feature>
<name>A0A1M5N394_9BRAD</name>
<gene>
    <name evidence="8" type="ORF">SAMN05444169_4375</name>
</gene>
<dbReference type="GO" id="GO:0009097">
    <property type="term" value="P:isoleucine biosynthetic process"/>
    <property type="evidence" value="ECO:0007669"/>
    <property type="project" value="TreeGrafter"/>
</dbReference>
<dbReference type="GO" id="GO:0009099">
    <property type="term" value="P:L-valine biosynthetic process"/>
    <property type="evidence" value="ECO:0007669"/>
    <property type="project" value="TreeGrafter"/>
</dbReference>
<dbReference type="Gene3D" id="3.40.50.1220">
    <property type="entry name" value="TPP-binding domain"/>
    <property type="match status" value="1"/>
</dbReference>
<feature type="domain" description="Thiamine pyrophosphate enzyme N-terminal TPP-binding" evidence="7">
    <location>
        <begin position="8"/>
        <end position="120"/>
    </location>
</feature>
<dbReference type="InterPro" id="IPR011766">
    <property type="entry name" value="TPP_enzyme_TPP-bd"/>
</dbReference>
<comment type="cofactor">
    <cofactor evidence="1">
        <name>thiamine diphosphate</name>
        <dbReference type="ChEBI" id="CHEBI:58937"/>
    </cofactor>
</comment>
<dbReference type="PANTHER" id="PTHR18968">
    <property type="entry name" value="THIAMINE PYROPHOSPHATE ENZYMES"/>
    <property type="match status" value="1"/>
</dbReference>
<dbReference type="CDD" id="cd07035">
    <property type="entry name" value="TPP_PYR_POX_like"/>
    <property type="match status" value="1"/>
</dbReference>
<dbReference type="EMBL" id="LT670818">
    <property type="protein sequence ID" value="SHG83629.1"/>
    <property type="molecule type" value="Genomic_DNA"/>
</dbReference>
<dbReference type="GO" id="GO:0005948">
    <property type="term" value="C:acetolactate synthase complex"/>
    <property type="evidence" value="ECO:0007669"/>
    <property type="project" value="TreeGrafter"/>
</dbReference>
<dbReference type="PANTHER" id="PTHR18968:SF13">
    <property type="entry name" value="ACETOLACTATE SYNTHASE CATALYTIC SUBUNIT, MITOCHONDRIAL"/>
    <property type="match status" value="1"/>
</dbReference>
<dbReference type="Pfam" id="PF02776">
    <property type="entry name" value="TPP_enzyme_N"/>
    <property type="match status" value="1"/>
</dbReference>
<dbReference type="Proteomes" id="UP000190675">
    <property type="component" value="Chromosome I"/>
</dbReference>
<dbReference type="GO" id="GO:0000287">
    <property type="term" value="F:magnesium ion binding"/>
    <property type="evidence" value="ECO:0007669"/>
    <property type="project" value="InterPro"/>
</dbReference>
<dbReference type="InterPro" id="IPR012000">
    <property type="entry name" value="Thiamin_PyroP_enz_cen_dom"/>
</dbReference>
<evidence type="ECO:0000256" key="1">
    <source>
        <dbReference type="ARBA" id="ARBA00001964"/>
    </source>
</evidence>
<dbReference type="Gene3D" id="3.40.50.970">
    <property type="match status" value="2"/>
</dbReference>
<dbReference type="GO" id="GO:0030976">
    <property type="term" value="F:thiamine pyrophosphate binding"/>
    <property type="evidence" value="ECO:0007669"/>
    <property type="project" value="InterPro"/>
</dbReference>
<comment type="similarity">
    <text evidence="2 4">Belongs to the TPP enzyme family.</text>
</comment>
<proteinExistence type="inferred from homology"/>
<dbReference type="GO" id="GO:0050660">
    <property type="term" value="F:flavin adenine dinucleotide binding"/>
    <property type="evidence" value="ECO:0007669"/>
    <property type="project" value="TreeGrafter"/>
</dbReference>
<dbReference type="SUPFAM" id="SSF52467">
    <property type="entry name" value="DHS-like NAD/FAD-binding domain"/>
    <property type="match status" value="1"/>
</dbReference>
<dbReference type="InterPro" id="IPR045229">
    <property type="entry name" value="TPP_enz"/>
</dbReference>
<evidence type="ECO:0000313" key="8">
    <source>
        <dbReference type="EMBL" id="SHG83629.1"/>
    </source>
</evidence>
<dbReference type="AlphaFoldDB" id="A0A1M5N394"/>
<dbReference type="OrthoDB" id="4494979at2"/>
<evidence type="ECO:0000259" key="5">
    <source>
        <dbReference type="Pfam" id="PF00205"/>
    </source>
</evidence>
<feature type="domain" description="Thiamine pyrophosphate enzyme TPP-binding" evidence="6">
    <location>
        <begin position="412"/>
        <end position="567"/>
    </location>
</feature>
<dbReference type="Pfam" id="PF02775">
    <property type="entry name" value="TPP_enzyme_C"/>
    <property type="match status" value="1"/>
</dbReference>
<dbReference type="SUPFAM" id="SSF52518">
    <property type="entry name" value="Thiamin diphosphate-binding fold (THDP-binding)"/>
    <property type="match status" value="2"/>
</dbReference>
<dbReference type="CDD" id="cd00568">
    <property type="entry name" value="TPP_enzymes"/>
    <property type="match status" value="1"/>
</dbReference>
<protein>
    <submittedName>
        <fullName evidence="8">Acetolactate synthase-1/2/3 large subunit</fullName>
    </submittedName>
</protein>
<evidence type="ECO:0000259" key="6">
    <source>
        <dbReference type="Pfam" id="PF02775"/>
    </source>
</evidence>
<evidence type="ECO:0000259" key="7">
    <source>
        <dbReference type="Pfam" id="PF02776"/>
    </source>
</evidence>
<organism evidence="8 9">
    <name type="scientific">Bradyrhizobium erythrophlei</name>
    <dbReference type="NCBI Taxonomy" id="1437360"/>
    <lineage>
        <taxon>Bacteria</taxon>
        <taxon>Pseudomonadati</taxon>
        <taxon>Pseudomonadota</taxon>
        <taxon>Alphaproteobacteria</taxon>
        <taxon>Hyphomicrobiales</taxon>
        <taxon>Nitrobacteraceae</taxon>
        <taxon>Bradyrhizobium</taxon>
    </lineage>
</organism>
<evidence type="ECO:0000256" key="2">
    <source>
        <dbReference type="ARBA" id="ARBA00007812"/>
    </source>
</evidence>
<dbReference type="InterPro" id="IPR000399">
    <property type="entry name" value="TPP-bd_CS"/>
</dbReference>
<evidence type="ECO:0000256" key="3">
    <source>
        <dbReference type="ARBA" id="ARBA00023052"/>
    </source>
</evidence>
<evidence type="ECO:0000256" key="4">
    <source>
        <dbReference type="RuleBase" id="RU362132"/>
    </source>
</evidence>
<dbReference type="Pfam" id="PF00205">
    <property type="entry name" value="TPP_enzyme_M"/>
    <property type="match status" value="1"/>
</dbReference>
<sequence>MSPRNALNGAQVIVDYLIQEKVPQVFGLCGHGNIQFIDALYERSDELKTISVHHESVAGFMADVYYRVSGRPTATFTSCGPGSANLPISLGNAFLDSVPFLAVTGNVPTSQFNRGAFQELYRHYQADFPSTVRAYCKKVFQPTRGEMVPLAIRQAWKTMTTGRPGPVVLDVPFDVFMETAAEEAPNAKAWNGNISSRCGADPEGVVKAVDMLLGAERPVMLVGQGVRYGGAAEELLKLAERLQIPVASSASGLGAIDCDHPLALGLVARAGHYQANHATRQADVLLALGVRFDDRTSSSWISGYSFTIPPTRLIHVDIDPDEIGRNYPVALGLMADVRTFLRQIHAELDRRADLTKRADARKKWLAQIDTYRKEWDKFVAPGFSDDTTPINPQRAALEIDKALPENAILVSDIGVHHNWLLSFCKPKRPDSLIGSMGFGPMGFGVAGVMGAKFAAPDRPCVSVCGDGAFFMHANVLGTAVEYNLPVVWVVWNNYAYASIRGLQRGYLGGRELATDFHDPVSGQRYNPDFAAMARSCGVEGVRVDRAGDLGEAIRKGIAANKPYLIDVDIAADINPSGAGIWELPGLGRSKPGIGTQFEPT</sequence>
<keyword evidence="3 4" id="KW-0786">Thiamine pyrophosphate</keyword>